<feature type="compositionally biased region" description="Polar residues" evidence="1">
    <location>
        <begin position="201"/>
        <end position="221"/>
    </location>
</feature>
<feature type="compositionally biased region" description="Low complexity" evidence="1">
    <location>
        <begin position="553"/>
        <end position="565"/>
    </location>
</feature>
<feature type="compositionally biased region" description="Basic and acidic residues" evidence="1">
    <location>
        <begin position="120"/>
        <end position="132"/>
    </location>
</feature>
<feature type="compositionally biased region" description="Low complexity" evidence="1">
    <location>
        <begin position="643"/>
        <end position="675"/>
    </location>
</feature>
<feature type="compositionally biased region" description="Polar residues" evidence="1">
    <location>
        <begin position="64"/>
        <end position="83"/>
    </location>
</feature>
<protein>
    <submittedName>
        <fullName evidence="2">Uncharacterized protein</fullName>
    </submittedName>
</protein>
<dbReference type="GO" id="GO:0003677">
    <property type="term" value="F:DNA binding"/>
    <property type="evidence" value="ECO:0007669"/>
    <property type="project" value="InterPro"/>
</dbReference>
<feature type="compositionally biased region" description="Low complexity" evidence="1">
    <location>
        <begin position="716"/>
        <end position="743"/>
    </location>
</feature>
<feature type="compositionally biased region" description="Polar residues" evidence="1">
    <location>
        <begin position="375"/>
        <end position="405"/>
    </location>
</feature>
<reference evidence="2" key="1">
    <citation type="submission" date="2020-03" db="EMBL/GenBank/DDBJ databases">
        <title>Draft Genome Sequence of Cylindrodendrum hubeiense.</title>
        <authorList>
            <person name="Buettner E."/>
            <person name="Kellner H."/>
        </authorList>
    </citation>
    <scope>NUCLEOTIDE SEQUENCE</scope>
    <source>
        <strain evidence="2">IHI 201604</strain>
    </source>
</reference>
<organism evidence="2 3">
    <name type="scientific">Cylindrodendrum hubeiense</name>
    <dbReference type="NCBI Taxonomy" id="595255"/>
    <lineage>
        <taxon>Eukaryota</taxon>
        <taxon>Fungi</taxon>
        <taxon>Dikarya</taxon>
        <taxon>Ascomycota</taxon>
        <taxon>Pezizomycotina</taxon>
        <taxon>Sordariomycetes</taxon>
        <taxon>Hypocreomycetidae</taxon>
        <taxon>Hypocreales</taxon>
        <taxon>Nectriaceae</taxon>
        <taxon>Cylindrodendrum</taxon>
    </lineage>
</organism>
<dbReference type="PRINTS" id="PR00929">
    <property type="entry name" value="ATHOOK"/>
</dbReference>
<feature type="compositionally biased region" description="Acidic residues" evidence="1">
    <location>
        <begin position="230"/>
        <end position="240"/>
    </location>
</feature>
<dbReference type="InterPro" id="IPR017956">
    <property type="entry name" value="AT_hook_DNA-bd_motif"/>
</dbReference>
<evidence type="ECO:0000256" key="1">
    <source>
        <dbReference type="SAM" id="MobiDB-lite"/>
    </source>
</evidence>
<evidence type="ECO:0000313" key="2">
    <source>
        <dbReference type="EMBL" id="KAF7543465.1"/>
    </source>
</evidence>
<keyword evidence="3" id="KW-1185">Reference proteome</keyword>
<feature type="region of interest" description="Disordered" evidence="1">
    <location>
        <begin position="1"/>
        <end position="751"/>
    </location>
</feature>
<feature type="compositionally biased region" description="Low complexity" evidence="1">
    <location>
        <begin position="614"/>
        <end position="636"/>
    </location>
</feature>
<dbReference type="EMBL" id="JAANBB010000364">
    <property type="protein sequence ID" value="KAF7543465.1"/>
    <property type="molecule type" value="Genomic_DNA"/>
</dbReference>
<evidence type="ECO:0000313" key="3">
    <source>
        <dbReference type="Proteomes" id="UP000722485"/>
    </source>
</evidence>
<gene>
    <name evidence="2" type="ORF">G7Z17_g10709</name>
</gene>
<dbReference type="AlphaFoldDB" id="A0A9P5H1M6"/>
<dbReference type="SMART" id="SM00384">
    <property type="entry name" value="AT_hook"/>
    <property type="match status" value="8"/>
</dbReference>
<accession>A0A9P5H1M6</accession>
<comment type="caution">
    <text evidence="2">The sequence shown here is derived from an EMBL/GenBank/DDBJ whole genome shotgun (WGS) entry which is preliminary data.</text>
</comment>
<feature type="compositionally biased region" description="Basic and acidic residues" evidence="1">
    <location>
        <begin position="537"/>
        <end position="548"/>
    </location>
</feature>
<name>A0A9P5H1M6_9HYPO</name>
<dbReference type="OrthoDB" id="5102671at2759"/>
<proteinExistence type="predicted"/>
<sequence length="751" mass="78356">MNFGFSDDASGSSTNWLGFGRTPRNVGASSPGIIAASPNELNPDETSFAESYRPETSPLFNPMFSPQSDPLDATPQSGLTSNPVPGWDLQRDSAPVETNSRPSSPLVRDARAQSLDLSTELEKPAPVEKTDAQDPVDSASREQSLLQESAARSADDETTEAQTAEEAKQDAMDVGESGETEVQDQELGAEDAAEKDDVQGTEGQAATTESLGSQSPTSSIPNEAHRSEAEEMVVDSEPLEESQHSPSSEVDADESAIPPPSTAKRSRRNGSQMLNAAAKSIVKNIDGPRKRLSFVPWSPAFKSTPVSAKKRGRKSMPARIDAETPRKRGRPRKSDAVATPATITPGAKRGRPRKSDAALPVVTSATKTRAPPTPRQTTNIQNTPGKSSLKAVQSNSTAATPNKTPNKVGRPRKTPAKDTPSAAATETPKRRGRPPKNALQPSSAKSAVSGKDTDEALPAKRTRVIPPRVVPSPAKRGRPTRKAAAPAPKPAPASKPTTTRGRRAAVKSDSNDTAAAAAPVEPPKRRGRPLKNAAASKTKEAVAKPEPKKRGRPAATVTETATVPAPKKRGRAAQATAENAVLPEAKPRGRPKRAEPAADVPEPPAKRQRTTRGAEAPAVETPAAPARRTGRGAAKATAEKDTTTAPAKPTRSKPDAAPAAADPPKATRGRAATKVAAEKPAPKPPGRAAKSGKGELPSSKTAVEEEPPKRASGRGAAPTGVVKKAAVAKKAPAAKKAPVAAAPRRALRSRG</sequence>
<dbReference type="Proteomes" id="UP000722485">
    <property type="component" value="Unassembled WGS sequence"/>
</dbReference>
<feature type="compositionally biased region" description="Acidic residues" evidence="1">
    <location>
        <begin position="176"/>
        <end position="194"/>
    </location>
</feature>